<protein>
    <recommendedName>
        <fullName evidence="4">Phage holin family protein</fullName>
    </recommendedName>
</protein>
<gene>
    <name evidence="2" type="ORF">A5635_27725</name>
</gene>
<sequence length="136" mass="13935">MSLDANRNADASTGELMAQLSAQTSRLVRDEMRLAQKELLRSAKHAGIGAGLFGAAGLLAFFGMAGLITAAIAALALALPTWAAALIVGAALLAAAGAAALMSRRQAKEVTPAAPETVASVKKDIQEVKDARHDRS</sequence>
<feature type="transmembrane region" description="Helical" evidence="1">
    <location>
        <begin position="82"/>
        <end position="102"/>
    </location>
</feature>
<evidence type="ECO:0008006" key="4">
    <source>
        <dbReference type="Google" id="ProtNLM"/>
    </source>
</evidence>
<dbReference type="Proteomes" id="UP000093819">
    <property type="component" value="Unassembled WGS sequence"/>
</dbReference>
<dbReference type="InterPro" id="IPR009937">
    <property type="entry name" value="Phage_holin_3_6"/>
</dbReference>
<dbReference type="EMBL" id="LZLR01000165">
    <property type="protein sequence ID" value="OBK18623.1"/>
    <property type="molecule type" value="Genomic_DNA"/>
</dbReference>
<evidence type="ECO:0000256" key="1">
    <source>
        <dbReference type="SAM" id="Phobius"/>
    </source>
</evidence>
<keyword evidence="1" id="KW-0472">Membrane</keyword>
<name>A0A1A3N8Z0_MYCAS</name>
<keyword evidence="1" id="KW-1133">Transmembrane helix</keyword>
<dbReference type="OrthoDB" id="4870234at2"/>
<dbReference type="RefSeq" id="WP_065036769.1">
    <property type="nucleotide sequence ID" value="NZ_LZLR01000165.1"/>
</dbReference>
<evidence type="ECO:0000313" key="3">
    <source>
        <dbReference type="Proteomes" id="UP000093819"/>
    </source>
</evidence>
<evidence type="ECO:0000313" key="2">
    <source>
        <dbReference type="EMBL" id="OBK18623.1"/>
    </source>
</evidence>
<proteinExistence type="predicted"/>
<dbReference type="Pfam" id="PF07332">
    <property type="entry name" value="Phage_holin_3_6"/>
    <property type="match status" value="1"/>
</dbReference>
<comment type="caution">
    <text evidence="2">The sequence shown here is derived from an EMBL/GenBank/DDBJ whole genome shotgun (WGS) entry which is preliminary data.</text>
</comment>
<reference evidence="2 3" key="1">
    <citation type="submission" date="2016-06" db="EMBL/GenBank/DDBJ databases">
        <authorList>
            <person name="Kjaerup R.B."/>
            <person name="Dalgaard T.S."/>
            <person name="Juul-Madsen H.R."/>
        </authorList>
    </citation>
    <scope>NUCLEOTIDE SEQUENCE [LARGE SCALE GENOMIC DNA]</scope>
    <source>
        <strain evidence="2 3">1245335.1</strain>
    </source>
</reference>
<accession>A0A1A3N8Z0</accession>
<keyword evidence="1" id="KW-0812">Transmembrane</keyword>
<feature type="transmembrane region" description="Helical" evidence="1">
    <location>
        <begin position="46"/>
        <end position="76"/>
    </location>
</feature>
<dbReference type="AlphaFoldDB" id="A0A1A3N8Z0"/>
<organism evidence="2 3">
    <name type="scientific">Mycobacterium asiaticum</name>
    <dbReference type="NCBI Taxonomy" id="1790"/>
    <lineage>
        <taxon>Bacteria</taxon>
        <taxon>Bacillati</taxon>
        <taxon>Actinomycetota</taxon>
        <taxon>Actinomycetes</taxon>
        <taxon>Mycobacteriales</taxon>
        <taxon>Mycobacteriaceae</taxon>
        <taxon>Mycobacterium</taxon>
    </lineage>
</organism>